<keyword evidence="1" id="KW-0010">Activator</keyword>
<reference evidence="4 5" key="1">
    <citation type="submission" date="2019-03" db="EMBL/GenBank/DDBJ databases">
        <title>Genomic Encyclopedia of Type Strains, Phase IV (KMG-IV): sequencing the most valuable type-strain genomes for metagenomic binning, comparative biology and taxonomic classification.</title>
        <authorList>
            <person name="Goeker M."/>
        </authorList>
    </citation>
    <scope>NUCLEOTIDE SEQUENCE [LARGE SCALE GENOMIC DNA]</scope>
    <source>
        <strain evidence="4 5">DSM 24629</strain>
    </source>
</reference>
<dbReference type="GO" id="GO:0003677">
    <property type="term" value="F:DNA binding"/>
    <property type="evidence" value="ECO:0007669"/>
    <property type="project" value="InterPro"/>
</dbReference>
<dbReference type="GO" id="GO:0008270">
    <property type="term" value="F:zinc ion binding"/>
    <property type="evidence" value="ECO:0007669"/>
    <property type="project" value="InterPro"/>
</dbReference>
<dbReference type="InterPro" id="IPR036866">
    <property type="entry name" value="RibonucZ/Hydroxyglut_hydro"/>
</dbReference>
<dbReference type="SMART" id="SM00849">
    <property type="entry name" value="Lactamase_B"/>
    <property type="match status" value="1"/>
</dbReference>
<organism evidence="4 5">
    <name type="scientific">Natranaerovirga pectinivora</name>
    <dbReference type="NCBI Taxonomy" id="682400"/>
    <lineage>
        <taxon>Bacteria</taxon>
        <taxon>Bacillati</taxon>
        <taxon>Bacillota</taxon>
        <taxon>Clostridia</taxon>
        <taxon>Lachnospirales</taxon>
        <taxon>Natranaerovirgaceae</taxon>
        <taxon>Natranaerovirga</taxon>
    </lineage>
</organism>
<dbReference type="SUPFAM" id="SSF56281">
    <property type="entry name" value="Metallo-hydrolase/oxidoreductase"/>
    <property type="match status" value="1"/>
</dbReference>
<dbReference type="InterPro" id="IPR001279">
    <property type="entry name" value="Metallo-B-lactamas"/>
</dbReference>
<gene>
    <name evidence="4" type="ORF">EDC18_1188</name>
</gene>
<keyword evidence="2" id="KW-0812">Transmembrane</keyword>
<dbReference type="GO" id="GO:0006281">
    <property type="term" value="P:DNA repair"/>
    <property type="evidence" value="ECO:0007669"/>
    <property type="project" value="InterPro"/>
</dbReference>
<accession>A0A4R3MGY5</accession>
<dbReference type="PANTHER" id="PTHR30619">
    <property type="entry name" value="DNA INTERNALIZATION/COMPETENCE PROTEIN COMEC/REC2"/>
    <property type="match status" value="1"/>
</dbReference>
<dbReference type="GO" id="GO:0008168">
    <property type="term" value="F:methyltransferase activity"/>
    <property type="evidence" value="ECO:0007669"/>
    <property type="project" value="InterPro"/>
</dbReference>
<dbReference type="GO" id="GO:0016787">
    <property type="term" value="F:hydrolase activity"/>
    <property type="evidence" value="ECO:0007669"/>
    <property type="project" value="UniProtKB-KW"/>
</dbReference>
<dbReference type="Pfam" id="PF00753">
    <property type="entry name" value="Lactamase_B"/>
    <property type="match status" value="1"/>
</dbReference>
<feature type="domain" description="Metallo-beta-lactamase" evidence="3">
    <location>
        <begin position="46"/>
        <end position="240"/>
    </location>
</feature>
<dbReference type="Pfam" id="PF02805">
    <property type="entry name" value="Ada_Zn_binding"/>
    <property type="match status" value="1"/>
</dbReference>
<dbReference type="Gene3D" id="3.40.10.10">
    <property type="entry name" value="DNA Methylphosphotriester Repair Domain"/>
    <property type="match status" value="1"/>
</dbReference>
<evidence type="ECO:0000313" key="5">
    <source>
        <dbReference type="Proteomes" id="UP000294902"/>
    </source>
</evidence>
<keyword evidence="2" id="KW-0472">Membrane</keyword>
<evidence type="ECO:0000256" key="2">
    <source>
        <dbReference type="SAM" id="Phobius"/>
    </source>
</evidence>
<dbReference type="GO" id="GO:0006355">
    <property type="term" value="P:regulation of DNA-templated transcription"/>
    <property type="evidence" value="ECO:0007669"/>
    <property type="project" value="InterPro"/>
</dbReference>
<keyword evidence="5" id="KW-1185">Reference proteome</keyword>
<dbReference type="InterPro" id="IPR035681">
    <property type="entry name" value="ComA-like_MBL"/>
</dbReference>
<dbReference type="InterPro" id="IPR004026">
    <property type="entry name" value="Ada_DNA_repair_Zn-bd"/>
</dbReference>
<keyword evidence="2" id="KW-1133">Transmembrane helix</keyword>
<protein>
    <submittedName>
        <fullName evidence="4">Beta-lactamase superfamily II metal-dependent hydrolase</fullName>
    </submittedName>
</protein>
<dbReference type="Proteomes" id="UP000294902">
    <property type="component" value="Unassembled WGS sequence"/>
</dbReference>
<feature type="transmembrane region" description="Helical" evidence="2">
    <location>
        <begin position="7"/>
        <end position="27"/>
    </location>
</feature>
<proteinExistence type="predicted"/>
<evidence type="ECO:0000313" key="4">
    <source>
        <dbReference type="EMBL" id="TCT11629.1"/>
    </source>
</evidence>
<dbReference type="Gene3D" id="3.60.15.10">
    <property type="entry name" value="Ribonuclease Z/Hydroxyacylglutathione hydrolase-like"/>
    <property type="match status" value="1"/>
</dbReference>
<dbReference type="CDD" id="cd07731">
    <property type="entry name" value="ComA-like_MBL-fold"/>
    <property type="match status" value="1"/>
</dbReference>
<name>A0A4R3MGY5_9FIRM</name>
<dbReference type="PANTHER" id="PTHR30619:SF7">
    <property type="entry name" value="BETA-LACTAMASE DOMAIN PROTEIN"/>
    <property type="match status" value="1"/>
</dbReference>
<evidence type="ECO:0000259" key="3">
    <source>
        <dbReference type="SMART" id="SM00849"/>
    </source>
</evidence>
<comment type="caution">
    <text evidence="4">The sequence shown here is derived from an EMBL/GenBank/DDBJ whole genome shotgun (WGS) entry which is preliminary data.</text>
</comment>
<dbReference type="RefSeq" id="WP_165878603.1">
    <property type="nucleotide sequence ID" value="NZ_SMAL01000018.1"/>
</dbReference>
<keyword evidence="4" id="KW-0378">Hydrolase</keyword>
<dbReference type="AlphaFoldDB" id="A0A4R3MGY5"/>
<dbReference type="InterPro" id="IPR035451">
    <property type="entry name" value="Ada-like_dom_sf"/>
</dbReference>
<dbReference type="SUPFAM" id="SSF57884">
    <property type="entry name" value="Ada DNA repair protein, N-terminal domain (N-Ada 10)"/>
    <property type="match status" value="1"/>
</dbReference>
<dbReference type="EMBL" id="SMAL01000018">
    <property type="protein sequence ID" value="TCT11629.1"/>
    <property type="molecule type" value="Genomic_DNA"/>
</dbReference>
<dbReference type="InterPro" id="IPR052159">
    <property type="entry name" value="Competence_DNA_uptake"/>
</dbReference>
<dbReference type="PROSITE" id="PS51257">
    <property type="entry name" value="PROKAR_LIPOPROTEIN"/>
    <property type="match status" value="1"/>
</dbReference>
<sequence>MKRLRCLLNIMGIIMFIMVLTGCNGHINNGINAAGDLKIHFIDVGQGDAILIQQENYNMLIDAGDNKYGERVVTYLKSQGISKLDYVLGTHPHADHIGGLDDVINEFEIEKVLLPRVSHNTKTFEDVLIAIDNKNLQITPPNVGDNYILGDAKWTILAPINDKYSNLNDYSIVIRLEYGNKAFLFVGDAEEISEREMIELHGSDLKADVLKISHHGSSSSTTKEFLTAVNPTYGIIQVGEDNKYGHPHKEVMERLKTFDVYLYRTDLHGTIILTSDGKNIDIKTDNRIYKDKVINKDKLLPEEPMINTQYIGNKNSNIFHRDSCSSLPSEQNRIYYDTRDKAIEEGQTPCQRCKP</sequence>
<evidence type="ECO:0000256" key="1">
    <source>
        <dbReference type="ARBA" id="ARBA00023159"/>
    </source>
</evidence>